<feature type="domain" description="Response regulatory" evidence="2">
    <location>
        <begin position="1"/>
        <end position="34"/>
    </location>
</feature>
<gene>
    <name evidence="3" type="ORF">PSYMO_37876</name>
</gene>
<organism evidence="3 4">
    <name type="scientific">Pseudomonas amygdali pv. mori str. 301020</name>
    <dbReference type="NCBI Taxonomy" id="629261"/>
    <lineage>
        <taxon>Bacteria</taxon>
        <taxon>Pseudomonadati</taxon>
        <taxon>Pseudomonadota</taxon>
        <taxon>Gammaproteobacteria</taxon>
        <taxon>Pseudomonadales</taxon>
        <taxon>Pseudomonadaceae</taxon>
        <taxon>Pseudomonas</taxon>
        <taxon>Pseudomonas amygdali</taxon>
    </lineage>
</organism>
<evidence type="ECO:0000313" key="4">
    <source>
        <dbReference type="Proteomes" id="UP000003465"/>
    </source>
</evidence>
<feature type="modified residue" description="4-aspartylphosphate" evidence="1">
    <location>
        <position position="3"/>
    </location>
</feature>
<proteinExistence type="predicted"/>
<sequence>ISDIRLPGIDGLELLSRLKARDSSLAVLAPRLAA</sequence>
<dbReference type="Proteomes" id="UP000003465">
    <property type="component" value="Unassembled WGS sequence"/>
</dbReference>
<dbReference type="PROSITE" id="PS50110">
    <property type="entry name" value="RESPONSE_REGULATORY"/>
    <property type="match status" value="1"/>
</dbReference>
<feature type="non-terminal residue" evidence="3">
    <location>
        <position position="34"/>
    </location>
</feature>
<name>A0A656GN96_PSEA0</name>
<accession>A0A656GN96</accession>
<reference evidence="3 4" key="1">
    <citation type="journal article" date="2011" name="PLoS Pathog.">
        <title>Dynamic evolution of pathogenicity revealed by sequencing and comparative genomics of 19 Pseudomonas syringae isolates.</title>
        <authorList>
            <person name="Baltrus D.A."/>
            <person name="Nishimura M.T."/>
            <person name="Romanchuk A."/>
            <person name="Chang J.H."/>
            <person name="Mukhtar M.S."/>
            <person name="Cherkis K."/>
            <person name="Roach J."/>
            <person name="Grant S.R."/>
            <person name="Jones C.D."/>
            <person name="Dangl J.L."/>
        </authorList>
    </citation>
    <scope>NUCLEOTIDE SEQUENCE [LARGE SCALE GENOMIC DNA]</scope>
    <source>
        <strain evidence="3 4">301020</strain>
    </source>
</reference>
<dbReference type="GO" id="GO:0000160">
    <property type="term" value="P:phosphorelay signal transduction system"/>
    <property type="evidence" value="ECO:0007669"/>
    <property type="project" value="InterPro"/>
</dbReference>
<dbReference type="EMBL" id="AEAG01003091">
    <property type="protein sequence ID" value="EGH26945.1"/>
    <property type="molecule type" value="Genomic_DNA"/>
</dbReference>
<evidence type="ECO:0000256" key="1">
    <source>
        <dbReference type="PROSITE-ProRule" id="PRU00169"/>
    </source>
</evidence>
<protein>
    <recommendedName>
        <fullName evidence="2">Response regulatory domain-containing protein</fullName>
    </recommendedName>
</protein>
<comment type="caution">
    <text evidence="3">The sequence shown here is derived from an EMBL/GenBank/DDBJ whole genome shotgun (WGS) entry which is preliminary data.</text>
</comment>
<dbReference type="SUPFAM" id="SSF52172">
    <property type="entry name" value="CheY-like"/>
    <property type="match status" value="1"/>
</dbReference>
<evidence type="ECO:0000313" key="3">
    <source>
        <dbReference type="EMBL" id="EGH26945.1"/>
    </source>
</evidence>
<keyword evidence="1" id="KW-0597">Phosphoprotein</keyword>
<dbReference type="AlphaFoldDB" id="A0A656GN96"/>
<evidence type="ECO:0000259" key="2">
    <source>
        <dbReference type="PROSITE" id="PS50110"/>
    </source>
</evidence>
<feature type="non-terminal residue" evidence="3">
    <location>
        <position position="1"/>
    </location>
</feature>
<dbReference type="InterPro" id="IPR001789">
    <property type="entry name" value="Sig_transdc_resp-reg_receiver"/>
</dbReference>
<dbReference type="InterPro" id="IPR011006">
    <property type="entry name" value="CheY-like_superfamily"/>
</dbReference>